<proteinExistence type="predicted"/>
<name>A0AAX2SHQ5_KOCRH</name>
<dbReference type="InterPro" id="IPR011701">
    <property type="entry name" value="MFS"/>
</dbReference>
<dbReference type="PANTHER" id="PTHR23517:SF3">
    <property type="entry name" value="INTEGRAL MEMBRANE TRANSPORT PROTEIN"/>
    <property type="match status" value="1"/>
</dbReference>
<feature type="compositionally biased region" description="Low complexity" evidence="7">
    <location>
        <begin position="1"/>
        <end position="16"/>
    </location>
</feature>
<dbReference type="Pfam" id="PF00083">
    <property type="entry name" value="Sugar_tr"/>
    <property type="match status" value="1"/>
</dbReference>
<feature type="transmembrane region" description="Helical" evidence="8">
    <location>
        <begin position="211"/>
        <end position="229"/>
    </location>
</feature>
<evidence type="ECO:0000256" key="8">
    <source>
        <dbReference type="SAM" id="Phobius"/>
    </source>
</evidence>
<feature type="transmembrane region" description="Helical" evidence="8">
    <location>
        <begin position="123"/>
        <end position="141"/>
    </location>
</feature>
<evidence type="ECO:0000256" key="3">
    <source>
        <dbReference type="ARBA" id="ARBA00022475"/>
    </source>
</evidence>
<sequence length="455" mass="45673">MSHPTPLSPGSSGSSGDDAARHLPDPSPLPHAPGPDAPAPDASAPTAPTGQKVPEPIKVLIAAAFVIALGYGLVAPVLPQFAASFGVGVAASSAVISAFALCRLVFAPASGAVVNRIGERPTYLIGLIVVALSSAATAFAQTYWQLLVFRGLGGIGSTMFTVSAMGLIVRLAPRHMRGRVSGYYATAFLLGGILGPVLGGFLAGLGMHAPFLIYAGALVVAVLVVWLRLKDETLGAKRTGAPQPPMRVRDALDAGAYRAALASSFSTGWTAMGVRVALVPLLAAQVVGEGPAVAGLALALFAVGNAAALTVTGRLTDRLGRKPLVLTGLVVCGLSTIGVGFSTSVVAFAVLSLLSGVGSGTLNPGQQAAVADVIGPDRAGGKVLSRYQMCADAGQIAGPVIAGALADAAGFGWAFGVSGALMLLAALAWLPVRETLPETALSEARRPRAGGTDGR</sequence>
<keyword evidence="5 8" id="KW-1133">Transmembrane helix</keyword>
<dbReference type="SUPFAM" id="SSF103473">
    <property type="entry name" value="MFS general substrate transporter"/>
    <property type="match status" value="1"/>
</dbReference>
<keyword evidence="4 8" id="KW-0812">Transmembrane</keyword>
<dbReference type="Pfam" id="PF07690">
    <property type="entry name" value="MFS_1"/>
    <property type="match status" value="1"/>
</dbReference>
<comment type="subcellular location">
    <subcellularLocation>
        <location evidence="1">Cell membrane</location>
        <topology evidence="1">Multi-pass membrane protein</topology>
    </subcellularLocation>
</comment>
<feature type="transmembrane region" description="Helical" evidence="8">
    <location>
        <begin position="183"/>
        <end position="205"/>
    </location>
</feature>
<dbReference type="InterPro" id="IPR005828">
    <property type="entry name" value="MFS_sugar_transport-like"/>
</dbReference>
<evidence type="ECO:0000256" key="2">
    <source>
        <dbReference type="ARBA" id="ARBA00022448"/>
    </source>
</evidence>
<protein>
    <submittedName>
        <fullName evidence="10">MFS transporter</fullName>
    </submittedName>
</protein>
<feature type="transmembrane region" description="Helical" evidence="8">
    <location>
        <begin position="324"/>
        <end position="354"/>
    </location>
</feature>
<dbReference type="InterPro" id="IPR001958">
    <property type="entry name" value="Tet-R_TetA/multi-R_MdtG-like"/>
</dbReference>
<feature type="transmembrane region" description="Helical" evidence="8">
    <location>
        <begin position="57"/>
        <end position="75"/>
    </location>
</feature>
<dbReference type="EMBL" id="SPNK01000002">
    <property type="protein sequence ID" value="TFI02475.1"/>
    <property type="molecule type" value="Genomic_DNA"/>
</dbReference>
<feature type="transmembrane region" description="Helical" evidence="8">
    <location>
        <begin position="81"/>
        <end position="102"/>
    </location>
</feature>
<dbReference type="Gene3D" id="1.20.1720.10">
    <property type="entry name" value="Multidrug resistance protein D"/>
    <property type="match status" value="1"/>
</dbReference>
<dbReference type="AlphaFoldDB" id="A0AAX2SHQ5"/>
<evidence type="ECO:0000256" key="4">
    <source>
        <dbReference type="ARBA" id="ARBA00022692"/>
    </source>
</evidence>
<evidence type="ECO:0000256" key="7">
    <source>
        <dbReference type="SAM" id="MobiDB-lite"/>
    </source>
</evidence>
<keyword evidence="3" id="KW-1003">Cell membrane</keyword>
<feature type="compositionally biased region" description="Pro residues" evidence="7">
    <location>
        <begin position="25"/>
        <end position="38"/>
    </location>
</feature>
<feature type="transmembrane region" description="Helical" evidence="8">
    <location>
        <begin position="147"/>
        <end position="171"/>
    </location>
</feature>
<dbReference type="PANTHER" id="PTHR23517">
    <property type="entry name" value="RESISTANCE PROTEIN MDTM, PUTATIVE-RELATED-RELATED"/>
    <property type="match status" value="1"/>
</dbReference>
<reference evidence="10 11" key="1">
    <citation type="submission" date="2019-03" db="EMBL/GenBank/DDBJ databases">
        <title>Genome Sequencing and Assembly of Various Microbes Isolated from Alder Root Nodule.</title>
        <authorList>
            <person name="Swanson E."/>
            <person name="Sevigny J.L."/>
            <person name="Pesce C."/>
            <person name="Davis I."/>
            <person name="Kleiner V."/>
            <person name="Tisa L."/>
        </authorList>
    </citation>
    <scope>NUCLEOTIDE SEQUENCE [LARGE SCALE GENOMIC DNA]</scope>
    <source>
        <strain evidence="10 11">4R-31</strain>
    </source>
</reference>
<dbReference type="CDD" id="cd17325">
    <property type="entry name" value="MFS_MdtG_SLC18_like"/>
    <property type="match status" value="1"/>
</dbReference>
<feature type="transmembrane region" description="Helical" evidence="8">
    <location>
        <begin position="293"/>
        <end position="312"/>
    </location>
</feature>
<evidence type="ECO:0000256" key="5">
    <source>
        <dbReference type="ARBA" id="ARBA00022989"/>
    </source>
</evidence>
<feature type="transmembrane region" description="Helical" evidence="8">
    <location>
        <begin position="411"/>
        <end position="432"/>
    </location>
</feature>
<keyword evidence="11" id="KW-1185">Reference proteome</keyword>
<dbReference type="InterPro" id="IPR050171">
    <property type="entry name" value="MFS_Transporters"/>
</dbReference>
<evidence type="ECO:0000256" key="1">
    <source>
        <dbReference type="ARBA" id="ARBA00004651"/>
    </source>
</evidence>
<dbReference type="RefSeq" id="WP_135010008.1">
    <property type="nucleotide sequence ID" value="NZ_CAJFZU010000001.1"/>
</dbReference>
<feature type="domain" description="Major facilitator superfamily (MFS) profile" evidence="9">
    <location>
        <begin position="56"/>
        <end position="437"/>
    </location>
</feature>
<organism evidence="10 11">
    <name type="scientific">Kocuria rhizophila</name>
    <dbReference type="NCBI Taxonomy" id="72000"/>
    <lineage>
        <taxon>Bacteria</taxon>
        <taxon>Bacillati</taxon>
        <taxon>Actinomycetota</taxon>
        <taxon>Actinomycetes</taxon>
        <taxon>Micrococcales</taxon>
        <taxon>Micrococcaceae</taxon>
        <taxon>Kocuria</taxon>
    </lineage>
</organism>
<dbReference type="Gene3D" id="1.20.1250.20">
    <property type="entry name" value="MFS general substrate transporter like domains"/>
    <property type="match status" value="1"/>
</dbReference>
<dbReference type="PRINTS" id="PR01035">
    <property type="entry name" value="TCRTETA"/>
</dbReference>
<dbReference type="Proteomes" id="UP000298017">
    <property type="component" value="Unassembled WGS sequence"/>
</dbReference>
<evidence type="ECO:0000259" key="9">
    <source>
        <dbReference type="PROSITE" id="PS50850"/>
    </source>
</evidence>
<evidence type="ECO:0000313" key="10">
    <source>
        <dbReference type="EMBL" id="TFI02475.1"/>
    </source>
</evidence>
<accession>A0AAX2SHQ5</accession>
<dbReference type="GO" id="GO:0022857">
    <property type="term" value="F:transmembrane transporter activity"/>
    <property type="evidence" value="ECO:0007669"/>
    <property type="project" value="InterPro"/>
</dbReference>
<feature type="compositionally biased region" description="Low complexity" evidence="7">
    <location>
        <begin position="39"/>
        <end position="50"/>
    </location>
</feature>
<dbReference type="InterPro" id="IPR036259">
    <property type="entry name" value="MFS_trans_sf"/>
</dbReference>
<dbReference type="PROSITE" id="PS50850">
    <property type="entry name" value="MFS"/>
    <property type="match status" value="1"/>
</dbReference>
<gene>
    <name evidence="10" type="ORF">E4P33_02365</name>
</gene>
<keyword evidence="6 8" id="KW-0472">Membrane</keyword>
<feature type="region of interest" description="Disordered" evidence="7">
    <location>
        <begin position="1"/>
        <end position="50"/>
    </location>
</feature>
<evidence type="ECO:0000256" key="6">
    <source>
        <dbReference type="ARBA" id="ARBA00023136"/>
    </source>
</evidence>
<keyword evidence="2" id="KW-0813">Transport</keyword>
<dbReference type="GO" id="GO:0005886">
    <property type="term" value="C:plasma membrane"/>
    <property type="evidence" value="ECO:0007669"/>
    <property type="project" value="UniProtKB-SubCell"/>
</dbReference>
<evidence type="ECO:0000313" key="11">
    <source>
        <dbReference type="Proteomes" id="UP000298017"/>
    </source>
</evidence>
<comment type="caution">
    <text evidence="10">The sequence shown here is derived from an EMBL/GenBank/DDBJ whole genome shotgun (WGS) entry which is preliminary data.</text>
</comment>
<dbReference type="InterPro" id="IPR020846">
    <property type="entry name" value="MFS_dom"/>
</dbReference>